<evidence type="ECO:0008006" key="9">
    <source>
        <dbReference type="Google" id="ProtNLM"/>
    </source>
</evidence>
<evidence type="ECO:0000256" key="2">
    <source>
        <dbReference type="ARBA" id="ARBA00022475"/>
    </source>
</evidence>
<evidence type="ECO:0000256" key="6">
    <source>
        <dbReference type="SAM" id="Phobius"/>
    </source>
</evidence>
<dbReference type="PANTHER" id="PTHR30086">
    <property type="entry name" value="ARGININE EXPORTER PROTEIN ARGO"/>
    <property type="match status" value="1"/>
</dbReference>
<keyword evidence="5 6" id="KW-0472">Membrane</keyword>
<keyword evidence="4 6" id="KW-1133">Transmembrane helix</keyword>
<evidence type="ECO:0000256" key="4">
    <source>
        <dbReference type="ARBA" id="ARBA00022989"/>
    </source>
</evidence>
<dbReference type="InterPro" id="IPR001123">
    <property type="entry name" value="LeuE-type"/>
</dbReference>
<keyword evidence="2" id="KW-1003">Cell membrane</keyword>
<dbReference type="InParanoid" id="A0A2T0H0E3"/>
<reference evidence="7 8" key="1">
    <citation type="submission" date="2018-03" db="EMBL/GenBank/DDBJ databases">
        <title>Actinopolyspora mortivallis from Sahara, screening for active biomolecules.</title>
        <authorList>
            <person name="Selama O."/>
            <person name="Wellington E.M.H."/>
            <person name="Hacene H."/>
        </authorList>
    </citation>
    <scope>NUCLEOTIDE SEQUENCE [LARGE SCALE GENOMIC DNA]</scope>
    <source>
        <strain evidence="7 8">M5A</strain>
    </source>
</reference>
<name>A0A2T0H0E3_ACTMO</name>
<dbReference type="GO" id="GO:0015171">
    <property type="term" value="F:amino acid transmembrane transporter activity"/>
    <property type="evidence" value="ECO:0007669"/>
    <property type="project" value="TreeGrafter"/>
</dbReference>
<feature type="transmembrane region" description="Helical" evidence="6">
    <location>
        <begin position="36"/>
        <end position="59"/>
    </location>
</feature>
<dbReference type="Proteomes" id="UP000239352">
    <property type="component" value="Unassembled WGS sequence"/>
</dbReference>
<evidence type="ECO:0000256" key="1">
    <source>
        <dbReference type="ARBA" id="ARBA00004651"/>
    </source>
</evidence>
<evidence type="ECO:0000313" key="8">
    <source>
        <dbReference type="Proteomes" id="UP000239352"/>
    </source>
</evidence>
<accession>A0A2T0H0E3</accession>
<sequence>MTVLLSGFALGLALILPIGAQNVFVINQAIAVGVPRVFVAVVAAGVCDTILILAGAFGASTLLETIPGLRPVLLVGGSVFLVFLAVQSFRARESELQDVGSPVSSVGAVATKTATVSLLNPHAILDTVGVLGAAIAAQAAAERPLFALGTVSASWVWFCVLAVAGAAVRHALTPGRRVWVERVSGMILLAFAVFLFSEFLTAVR</sequence>
<dbReference type="STRING" id="1050202.GCA_000384035_00735"/>
<keyword evidence="3 6" id="KW-0812">Transmembrane</keyword>
<dbReference type="Pfam" id="PF01810">
    <property type="entry name" value="LysE"/>
    <property type="match status" value="1"/>
</dbReference>
<dbReference type="PANTHER" id="PTHR30086:SF20">
    <property type="entry name" value="ARGININE EXPORTER PROTEIN ARGO-RELATED"/>
    <property type="match status" value="1"/>
</dbReference>
<dbReference type="RefSeq" id="WP_106112328.1">
    <property type="nucleotide sequence ID" value="NZ_PVSR01000002.1"/>
</dbReference>
<proteinExistence type="predicted"/>
<comment type="caution">
    <text evidence="7">The sequence shown here is derived from an EMBL/GenBank/DDBJ whole genome shotgun (WGS) entry which is preliminary data.</text>
</comment>
<organism evidence="7 8">
    <name type="scientific">Actinopolyspora mortivallis</name>
    <dbReference type="NCBI Taxonomy" id="33906"/>
    <lineage>
        <taxon>Bacteria</taxon>
        <taxon>Bacillati</taxon>
        <taxon>Actinomycetota</taxon>
        <taxon>Actinomycetes</taxon>
        <taxon>Actinopolysporales</taxon>
        <taxon>Actinopolysporaceae</taxon>
        <taxon>Actinopolyspora</taxon>
    </lineage>
</organism>
<feature type="transmembrane region" description="Helical" evidence="6">
    <location>
        <begin position="71"/>
        <end position="89"/>
    </location>
</feature>
<dbReference type="EMBL" id="PVSR01000002">
    <property type="protein sequence ID" value="PRW64753.1"/>
    <property type="molecule type" value="Genomic_DNA"/>
</dbReference>
<evidence type="ECO:0000256" key="5">
    <source>
        <dbReference type="ARBA" id="ARBA00023136"/>
    </source>
</evidence>
<comment type="subcellular location">
    <subcellularLocation>
        <location evidence="1">Cell membrane</location>
        <topology evidence="1">Multi-pass membrane protein</topology>
    </subcellularLocation>
</comment>
<feature type="transmembrane region" description="Helical" evidence="6">
    <location>
        <begin position="154"/>
        <end position="172"/>
    </location>
</feature>
<evidence type="ECO:0000313" key="7">
    <source>
        <dbReference type="EMBL" id="PRW64753.1"/>
    </source>
</evidence>
<feature type="transmembrane region" description="Helical" evidence="6">
    <location>
        <begin position="184"/>
        <end position="203"/>
    </location>
</feature>
<protein>
    <recommendedName>
        <fullName evidence="9">Lysine transporter LysE</fullName>
    </recommendedName>
</protein>
<gene>
    <name evidence="7" type="ORF">CEP50_02640</name>
</gene>
<dbReference type="AlphaFoldDB" id="A0A2T0H0E3"/>
<dbReference type="GO" id="GO:0005886">
    <property type="term" value="C:plasma membrane"/>
    <property type="evidence" value="ECO:0007669"/>
    <property type="project" value="UniProtKB-SubCell"/>
</dbReference>
<keyword evidence="8" id="KW-1185">Reference proteome</keyword>
<evidence type="ECO:0000256" key="3">
    <source>
        <dbReference type="ARBA" id="ARBA00022692"/>
    </source>
</evidence>